<proteinExistence type="predicted"/>
<gene>
    <name evidence="1" type="ORF">LEP1GSC151_1201</name>
</gene>
<accession>M3FQT5</accession>
<protein>
    <submittedName>
        <fullName evidence="1">Uncharacterized protein</fullName>
    </submittedName>
</protein>
<sequence length="42" mass="4820">ELNLSYSSAGITTKLTFICKNVGTLTNHDFTIQFLNFRNSYF</sequence>
<evidence type="ECO:0000313" key="1">
    <source>
        <dbReference type="EMBL" id="EMG09814.1"/>
    </source>
</evidence>
<dbReference type="Proteomes" id="UP000011776">
    <property type="component" value="Unassembled WGS sequence"/>
</dbReference>
<reference evidence="1 2" key="1">
    <citation type="submission" date="2013-02" db="EMBL/GenBank/DDBJ databases">
        <authorList>
            <person name="Harkins D.M."/>
            <person name="Durkin A.S."/>
            <person name="Brinkac L.M."/>
            <person name="Haft D.H."/>
            <person name="Selengut J.D."/>
            <person name="Sanka R."/>
            <person name="DePew J."/>
            <person name="Purushe J."/>
            <person name="Tulsiani S.M."/>
            <person name="Graham G.C."/>
            <person name="Burns M.-A."/>
            <person name="Dohnt M.F."/>
            <person name="Smythe L.D."/>
            <person name="McKay D.B."/>
            <person name="Craig S.B."/>
            <person name="Vinetz J.M."/>
            <person name="Sutton G.G."/>
            <person name="Nierman W.C."/>
            <person name="Fouts D.E."/>
        </authorList>
    </citation>
    <scope>NUCLEOTIDE SEQUENCE [LARGE SCALE GENOMIC DNA]</scope>
    <source>
        <strain evidence="1 2">LT2186</strain>
    </source>
</reference>
<comment type="caution">
    <text evidence="1">The sequence shown here is derived from an EMBL/GenBank/DDBJ whole genome shotgun (WGS) entry which is preliminary data.</text>
</comment>
<dbReference type="AlphaFoldDB" id="M3FQT5"/>
<organism evidence="1 2">
    <name type="scientific">Leptospira interrogans serovar Grippotyphosa str. LT2186</name>
    <dbReference type="NCBI Taxonomy" id="1001599"/>
    <lineage>
        <taxon>Bacteria</taxon>
        <taxon>Pseudomonadati</taxon>
        <taxon>Spirochaetota</taxon>
        <taxon>Spirochaetia</taxon>
        <taxon>Leptospirales</taxon>
        <taxon>Leptospiraceae</taxon>
        <taxon>Leptospira</taxon>
    </lineage>
</organism>
<name>M3FQT5_LEPIR</name>
<evidence type="ECO:0000313" key="2">
    <source>
        <dbReference type="Proteomes" id="UP000011776"/>
    </source>
</evidence>
<dbReference type="EMBL" id="AFME02000301">
    <property type="protein sequence ID" value="EMG09814.1"/>
    <property type="molecule type" value="Genomic_DNA"/>
</dbReference>
<feature type="non-terminal residue" evidence="1">
    <location>
        <position position="1"/>
    </location>
</feature>